<evidence type="ECO:0000313" key="3">
    <source>
        <dbReference type="Proteomes" id="UP000175852"/>
    </source>
</evidence>
<dbReference type="EMBL" id="MKCQ01000024">
    <property type="protein sequence ID" value="OEY88062.1"/>
    <property type="molecule type" value="Genomic_DNA"/>
</dbReference>
<dbReference type="RefSeq" id="WP_016849829.1">
    <property type="nucleotide sequence ID" value="NZ_CP026334.1"/>
</dbReference>
<organism evidence="2 3">
    <name type="scientific">Xanthomonas campestris pv. glycines</name>
    <dbReference type="NCBI Taxonomy" id="473421"/>
    <lineage>
        <taxon>Bacteria</taxon>
        <taxon>Pseudomonadati</taxon>
        <taxon>Pseudomonadota</taxon>
        <taxon>Gammaproteobacteria</taxon>
        <taxon>Lysobacterales</taxon>
        <taxon>Lysobacteraceae</taxon>
        <taxon>Xanthomonas</taxon>
    </lineage>
</organism>
<gene>
    <name evidence="2" type="ORF">BIY41_05970</name>
</gene>
<comment type="caution">
    <text evidence="2">The sequence shown here is derived from an EMBL/GenBank/DDBJ whole genome shotgun (WGS) entry which is preliminary data.</text>
</comment>
<keyword evidence="1" id="KW-1133">Transmembrane helix</keyword>
<protein>
    <submittedName>
        <fullName evidence="2">Uncharacterized protein</fullName>
    </submittedName>
</protein>
<name>A0AAX0HUD0_XANCG</name>
<evidence type="ECO:0000313" key="2">
    <source>
        <dbReference type="EMBL" id="OEY88062.1"/>
    </source>
</evidence>
<keyword evidence="1" id="KW-0472">Membrane</keyword>
<keyword evidence="1" id="KW-0812">Transmembrane</keyword>
<dbReference type="AlphaFoldDB" id="A0AAX0HUD0"/>
<dbReference type="Proteomes" id="UP000175852">
    <property type="component" value="Unassembled WGS sequence"/>
</dbReference>
<reference evidence="2 3" key="1">
    <citation type="submission" date="2016-09" db="EMBL/GenBank/DDBJ databases">
        <authorList>
            <person name="Wen S.-F."/>
            <person name="Lo A.-C."/>
            <person name="Lin C.-J."/>
            <person name="Tseng T.-T."/>
        </authorList>
    </citation>
    <scope>NUCLEOTIDE SEQUENCE [LARGE SCALE GENOMIC DNA]</scope>
    <source>
        <strain evidence="2 3">12609</strain>
    </source>
</reference>
<evidence type="ECO:0000256" key="1">
    <source>
        <dbReference type="SAM" id="Phobius"/>
    </source>
</evidence>
<proteinExistence type="predicted"/>
<sequence>MASAGTPLWATFVISFGAATITHLLTLWRETRKRDADAISAWKKECDALITQITDEANAYYFDPKLVDSTVPASQRLVVKLRRLGKKVREVHCVEPRDTKQCGDLLQELRDLITLPEDFQLPKRTIREHTDPLMAQIMDCEERLRANLDLRRKTRK</sequence>
<accession>A0AAX0HUD0</accession>
<feature type="transmembrane region" description="Helical" evidence="1">
    <location>
        <begin position="6"/>
        <end position="28"/>
    </location>
</feature>